<dbReference type="OrthoDB" id="4188830at2"/>
<keyword evidence="3" id="KW-0862">Zinc</keyword>
<dbReference type="GO" id="GO:0046872">
    <property type="term" value="F:metal ion binding"/>
    <property type="evidence" value="ECO:0007669"/>
    <property type="project" value="UniProtKB-KW"/>
</dbReference>
<evidence type="ECO:0000256" key="3">
    <source>
        <dbReference type="ARBA" id="ARBA00022833"/>
    </source>
</evidence>
<dbReference type="KEGG" id="ajp:AMJAP_1571"/>
<gene>
    <name evidence="6" type="ORF">AMJAP_1571</name>
</gene>
<protein>
    <submittedName>
        <fullName evidence="6">Aldehyde-activating protein</fullName>
    </submittedName>
</protein>
<organism evidence="6 7">
    <name type="scientific">Amphritea japonica ATCC BAA-1530</name>
    <dbReference type="NCBI Taxonomy" id="1278309"/>
    <lineage>
        <taxon>Bacteria</taxon>
        <taxon>Pseudomonadati</taxon>
        <taxon>Pseudomonadota</taxon>
        <taxon>Gammaproteobacteria</taxon>
        <taxon>Oceanospirillales</taxon>
        <taxon>Oceanospirillaceae</taxon>
        <taxon>Amphritea</taxon>
    </lineage>
</organism>
<evidence type="ECO:0000256" key="4">
    <source>
        <dbReference type="ARBA" id="ARBA00023239"/>
    </source>
</evidence>
<evidence type="ECO:0000256" key="2">
    <source>
        <dbReference type="ARBA" id="ARBA00022723"/>
    </source>
</evidence>
<keyword evidence="7" id="KW-1185">Reference proteome</keyword>
<evidence type="ECO:0000313" key="7">
    <source>
        <dbReference type="Proteomes" id="UP000595663"/>
    </source>
</evidence>
<dbReference type="EMBL" id="AP014545">
    <property type="protein sequence ID" value="BBB26166.1"/>
    <property type="molecule type" value="Genomic_DNA"/>
</dbReference>
<sequence length="141" mass="15590">MSDSKINKASCVCGSVKIEVADINPKFTVCHCDSCRQWGGGPLFAVQCGTGVKFEGAESVKEYDSSAWASRGFCANCGTHLFYRLKKTGSYNMPVGLFPDLEGLEMSMQYFSDKRPGYYCFANQTAEMTEAEIFAYFADQL</sequence>
<dbReference type="GO" id="GO:0016846">
    <property type="term" value="F:carbon-sulfur lyase activity"/>
    <property type="evidence" value="ECO:0007669"/>
    <property type="project" value="InterPro"/>
</dbReference>
<keyword evidence="4" id="KW-0456">Lyase</keyword>
<dbReference type="RefSeq" id="WP_019621777.1">
    <property type="nucleotide sequence ID" value="NZ_AP014545.1"/>
</dbReference>
<accession>A0A7R6PBV5</accession>
<dbReference type="PROSITE" id="PS51891">
    <property type="entry name" value="CENP_V_GFA"/>
    <property type="match status" value="1"/>
</dbReference>
<dbReference type="Gene3D" id="3.90.1590.10">
    <property type="entry name" value="glutathione-dependent formaldehyde- activating enzyme (gfa)"/>
    <property type="match status" value="1"/>
</dbReference>
<proteinExistence type="inferred from homology"/>
<evidence type="ECO:0000256" key="1">
    <source>
        <dbReference type="ARBA" id="ARBA00005495"/>
    </source>
</evidence>
<dbReference type="PANTHER" id="PTHR33337:SF40">
    <property type="entry name" value="CENP-V_GFA DOMAIN-CONTAINING PROTEIN-RELATED"/>
    <property type="match status" value="1"/>
</dbReference>
<feature type="domain" description="CENP-V/GFA" evidence="5">
    <location>
        <begin position="7"/>
        <end position="112"/>
    </location>
</feature>
<evidence type="ECO:0000313" key="6">
    <source>
        <dbReference type="EMBL" id="BBB26166.1"/>
    </source>
</evidence>
<keyword evidence="2" id="KW-0479">Metal-binding</keyword>
<dbReference type="InterPro" id="IPR011057">
    <property type="entry name" value="Mss4-like_sf"/>
</dbReference>
<comment type="similarity">
    <text evidence="1">Belongs to the Gfa family.</text>
</comment>
<dbReference type="PANTHER" id="PTHR33337">
    <property type="entry name" value="GFA DOMAIN-CONTAINING PROTEIN"/>
    <property type="match status" value="1"/>
</dbReference>
<name>A0A7R6PBV5_9GAMM</name>
<dbReference type="InterPro" id="IPR006913">
    <property type="entry name" value="CENP-V/GFA"/>
</dbReference>
<evidence type="ECO:0000259" key="5">
    <source>
        <dbReference type="PROSITE" id="PS51891"/>
    </source>
</evidence>
<dbReference type="Pfam" id="PF04828">
    <property type="entry name" value="GFA"/>
    <property type="match status" value="1"/>
</dbReference>
<dbReference type="SUPFAM" id="SSF51316">
    <property type="entry name" value="Mss4-like"/>
    <property type="match status" value="1"/>
</dbReference>
<dbReference type="AlphaFoldDB" id="A0A7R6PBV5"/>
<dbReference type="Proteomes" id="UP000595663">
    <property type="component" value="Chromosome"/>
</dbReference>
<reference evidence="6 7" key="1">
    <citation type="journal article" date="2008" name="Int. J. Syst. Evol. Microbiol.">
        <title>Amphritea japonica sp. nov. and Amphritea balenae sp. nov., isolated from the sediment adjacent to sperm whale carcasses off Kagoshima, Japan.</title>
        <authorList>
            <person name="Miyazaki M."/>
            <person name="Nogi Y."/>
            <person name="Fujiwara Y."/>
            <person name="Kawato M."/>
            <person name="Nagahama T."/>
            <person name="Kubokawa K."/>
            <person name="Horikoshi K."/>
        </authorList>
    </citation>
    <scope>NUCLEOTIDE SEQUENCE [LARGE SCALE GENOMIC DNA]</scope>
    <source>
        <strain evidence="6 7">ATCC BAA-1530</strain>
    </source>
</reference>